<feature type="transmembrane region" description="Helical" evidence="1">
    <location>
        <begin position="110"/>
        <end position="132"/>
    </location>
</feature>
<keyword evidence="1" id="KW-1133">Transmembrane helix</keyword>
<evidence type="ECO:0000256" key="1">
    <source>
        <dbReference type="SAM" id="Phobius"/>
    </source>
</evidence>
<evidence type="ECO:0000313" key="3">
    <source>
        <dbReference type="Proteomes" id="UP001195483"/>
    </source>
</evidence>
<name>A0AAE0VH00_9BIVA</name>
<feature type="non-terminal residue" evidence="2">
    <location>
        <position position="1"/>
    </location>
</feature>
<keyword evidence="3" id="KW-1185">Reference proteome</keyword>
<evidence type="ECO:0000313" key="2">
    <source>
        <dbReference type="EMBL" id="KAK3576542.1"/>
    </source>
</evidence>
<keyword evidence="1" id="KW-0812">Transmembrane</keyword>
<reference evidence="2" key="2">
    <citation type="journal article" date="2021" name="Genome Biol. Evol.">
        <title>Developing a high-quality reference genome for a parasitic bivalve with doubly uniparental inheritance (Bivalvia: Unionida).</title>
        <authorList>
            <person name="Smith C.H."/>
        </authorList>
    </citation>
    <scope>NUCLEOTIDE SEQUENCE</scope>
    <source>
        <strain evidence="2">CHS0354</strain>
        <tissue evidence="2">Mantle</tissue>
    </source>
</reference>
<reference evidence="2" key="1">
    <citation type="journal article" date="2021" name="Genome Biol. Evol.">
        <title>A High-Quality Reference Genome for a Parasitic Bivalve with Doubly Uniparental Inheritance (Bivalvia: Unionida).</title>
        <authorList>
            <person name="Smith C.H."/>
        </authorList>
    </citation>
    <scope>NUCLEOTIDE SEQUENCE</scope>
    <source>
        <strain evidence="2">CHS0354</strain>
    </source>
</reference>
<proteinExistence type="predicted"/>
<organism evidence="2 3">
    <name type="scientific">Potamilus streckersoni</name>
    <dbReference type="NCBI Taxonomy" id="2493646"/>
    <lineage>
        <taxon>Eukaryota</taxon>
        <taxon>Metazoa</taxon>
        <taxon>Spiralia</taxon>
        <taxon>Lophotrochozoa</taxon>
        <taxon>Mollusca</taxon>
        <taxon>Bivalvia</taxon>
        <taxon>Autobranchia</taxon>
        <taxon>Heteroconchia</taxon>
        <taxon>Palaeoheterodonta</taxon>
        <taxon>Unionida</taxon>
        <taxon>Unionoidea</taxon>
        <taxon>Unionidae</taxon>
        <taxon>Ambleminae</taxon>
        <taxon>Lampsilini</taxon>
        <taxon>Potamilus</taxon>
    </lineage>
</organism>
<gene>
    <name evidence="2" type="ORF">CHS0354_018050</name>
</gene>
<keyword evidence="1" id="KW-0472">Membrane</keyword>
<dbReference type="EMBL" id="JAEAOA010001115">
    <property type="protein sequence ID" value="KAK3576542.1"/>
    <property type="molecule type" value="Genomic_DNA"/>
</dbReference>
<accession>A0AAE0VH00</accession>
<reference evidence="2" key="3">
    <citation type="submission" date="2023-05" db="EMBL/GenBank/DDBJ databases">
        <authorList>
            <person name="Smith C.H."/>
        </authorList>
    </citation>
    <scope>NUCLEOTIDE SEQUENCE</scope>
    <source>
        <strain evidence="2">CHS0354</strain>
        <tissue evidence="2">Mantle</tissue>
    </source>
</reference>
<sequence length="135" mass="16053">MEETEGTREKTHRYYFEDGTELYVPYWVESATSGSFDRRWEYNWNQMKTRWVPLVLTTGRYLTPEPVEPISGHVFMDNYSVYSERKRNDDAVFLRSDNEELRRKRTLCTCFFIVVGLLFVAAFLIPVLYTILSPV</sequence>
<dbReference type="Proteomes" id="UP001195483">
    <property type="component" value="Unassembled WGS sequence"/>
</dbReference>
<protein>
    <submittedName>
        <fullName evidence="2">Uncharacterized protein</fullName>
    </submittedName>
</protein>
<comment type="caution">
    <text evidence="2">The sequence shown here is derived from an EMBL/GenBank/DDBJ whole genome shotgun (WGS) entry which is preliminary data.</text>
</comment>
<dbReference type="AlphaFoldDB" id="A0AAE0VH00"/>